<evidence type="ECO:0000256" key="10">
    <source>
        <dbReference type="ARBA" id="ARBA00022989"/>
    </source>
</evidence>
<evidence type="ECO:0000313" key="15">
    <source>
        <dbReference type="EMBL" id="RPA87732.1"/>
    </source>
</evidence>
<evidence type="ECO:0000259" key="14">
    <source>
        <dbReference type="Pfam" id="PF02434"/>
    </source>
</evidence>
<organism evidence="15 16">
    <name type="scientific">Ascobolus immersus RN42</name>
    <dbReference type="NCBI Taxonomy" id="1160509"/>
    <lineage>
        <taxon>Eukaryota</taxon>
        <taxon>Fungi</taxon>
        <taxon>Dikarya</taxon>
        <taxon>Ascomycota</taxon>
        <taxon>Pezizomycotina</taxon>
        <taxon>Pezizomycetes</taxon>
        <taxon>Pezizales</taxon>
        <taxon>Ascobolaceae</taxon>
        <taxon>Ascobolus</taxon>
    </lineage>
</organism>
<evidence type="ECO:0000256" key="5">
    <source>
        <dbReference type="ARBA" id="ARBA00022676"/>
    </source>
</evidence>
<dbReference type="STRING" id="1160509.A0A3N4INK5"/>
<dbReference type="EMBL" id="ML119646">
    <property type="protein sequence ID" value="RPA87732.1"/>
    <property type="molecule type" value="Genomic_DNA"/>
</dbReference>
<evidence type="ECO:0000256" key="2">
    <source>
        <dbReference type="ARBA" id="ARBA00004922"/>
    </source>
</evidence>
<dbReference type="GO" id="GO:0000166">
    <property type="term" value="F:nucleotide binding"/>
    <property type="evidence" value="ECO:0007669"/>
    <property type="project" value="UniProtKB-KW"/>
</dbReference>
<keyword evidence="7 13" id="KW-0812">Transmembrane</keyword>
<dbReference type="InterPro" id="IPR003378">
    <property type="entry name" value="Fringe-like_glycosylTrfase"/>
</dbReference>
<feature type="region of interest" description="Disordered" evidence="12">
    <location>
        <begin position="1"/>
        <end position="23"/>
    </location>
</feature>
<evidence type="ECO:0000256" key="1">
    <source>
        <dbReference type="ARBA" id="ARBA00004606"/>
    </source>
</evidence>
<dbReference type="Gene3D" id="3.90.550.50">
    <property type="match status" value="1"/>
</dbReference>
<dbReference type="InterPro" id="IPR026050">
    <property type="entry name" value="C1GALT1/C1GALT1_chp1"/>
</dbReference>
<dbReference type="PANTHER" id="PTHR23033">
    <property type="entry name" value="BETA1,3-GALACTOSYLTRANSFERASE"/>
    <property type="match status" value="1"/>
</dbReference>
<evidence type="ECO:0000256" key="8">
    <source>
        <dbReference type="ARBA" id="ARBA00022741"/>
    </source>
</evidence>
<accession>A0A3N4INK5</accession>
<dbReference type="OrthoDB" id="414175at2759"/>
<feature type="domain" description="Fringe-like glycosyltransferase" evidence="14">
    <location>
        <begin position="215"/>
        <end position="278"/>
    </location>
</feature>
<comment type="pathway">
    <text evidence="2">Protein modification; protein glycosylation.</text>
</comment>
<dbReference type="Proteomes" id="UP000275078">
    <property type="component" value="Unassembled WGS sequence"/>
</dbReference>
<keyword evidence="5" id="KW-0328">Glycosyltransferase</keyword>
<dbReference type="GO" id="GO:0016020">
    <property type="term" value="C:membrane"/>
    <property type="evidence" value="ECO:0007669"/>
    <property type="project" value="UniProtKB-SubCell"/>
</dbReference>
<evidence type="ECO:0000256" key="9">
    <source>
        <dbReference type="ARBA" id="ARBA00022968"/>
    </source>
</evidence>
<evidence type="ECO:0000256" key="12">
    <source>
        <dbReference type="SAM" id="MobiDB-lite"/>
    </source>
</evidence>
<keyword evidence="10 13" id="KW-1133">Transmembrane helix</keyword>
<keyword evidence="9" id="KW-0735">Signal-anchor</keyword>
<proteinExistence type="inferred from homology"/>
<keyword evidence="8" id="KW-0547">Nucleotide-binding</keyword>
<dbReference type="PANTHER" id="PTHR23033:SF47">
    <property type="entry name" value="APPLE DOMAIN-CONTAINING PROTEIN-RELATED"/>
    <property type="match status" value="1"/>
</dbReference>
<evidence type="ECO:0000256" key="13">
    <source>
        <dbReference type="SAM" id="Phobius"/>
    </source>
</evidence>
<evidence type="ECO:0000256" key="7">
    <source>
        <dbReference type="ARBA" id="ARBA00022692"/>
    </source>
</evidence>
<keyword evidence="6" id="KW-0808">Transferase</keyword>
<sequence length="530" mass="61499">MFPTHGKFRHSPPPPPTTLYPTYRPRSRRQLLQYRRIRALLALLLISLFYYLYTHRTTTPLPQPHNPLNPLETPQIPSHHNHIVLVIKSGSAVLHNRLPIHLLTTLTVVPHYLLFSDIPTTLGTVPVHDALAPIPRTIKDNHPDFSFWRGLQALYKPIYGNLEVSEVGWEDDQGWKLDKYKNIPILQQAIKYQTPNDHKHANDRVGKDGQWKWAAGDIRWFVFIDDDTHIFFPGLARYLNVLDHTQPLYLGNEAFINSDAFGHGGSGYVLSAGAITQLFERVKNPFDASSWEENLAEASCCGDHVLSQFLFQQGNITLLPQQPKFQKDRWWEIGLNRDNWCEEVFTLHHSSPAEIQRLWEFQDKMETRFGSEYYDFKQASRRRQHMGNQDYILFCDLYEEIIEDALADLPRPAFHWDNLSNDGCVASSDFRVPDGISDKEFYPPCKEKYAQLTSTEKLATRSADGCKDLCAKDKECLQWRYLPGRCDWSRSIKVGRKITLKETKGWKKDIVSSWNTDRVQEMRLTMQCET</sequence>
<feature type="compositionally biased region" description="Basic residues" evidence="12">
    <location>
        <begin position="1"/>
        <end position="10"/>
    </location>
</feature>
<dbReference type="AlphaFoldDB" id="A0A3N4INK5"/>
<keyword evidence="16" id="KW-1185">Reference proteome</keyword>
<dbReference type="GO" id="GO:0016263">
    <property type="term" value="F:glycoprotein-N-acetylgalactosamine 3-beta-galactosyltransferase activity"/>
    <property type="evidence" value="ECO:0007669"/>
    <property type="project" value="UniProtKB-EC"/>
</dbReference>
<evidence type="ECO:0000256" key="11">
    <source>
        <dbReference type="ARBA" id="ARBA00023136"/>
    </source>
</evidence>
<feature type="transmembrane region" description="Helical" evidence="13">
    <location>
        <begin position="36"/>
        <end position="53"/>
    </location>
</feature>
<reference evidence="15 16" key="1">
    <citation type="journal article" date="2018" name="Nat. Ecol. Evol.">
        <title>Pezizomycetes genomes reveal the molecular basis of ectomycorrhizal truffle lifestyle.</title>
        <authorList>
            <person name="Murat C."/>
            <person name="Payen T."/>
            <person name="Noel B."/>
            <person name="Kuo A."/>
            <person name="Morin E."/>
            <person name="Chen J."/>
            <person name="Kohler A."/>
            <person name="Krizsan K."/>
            <person name="Balestrini R."/>
            <person name="Da Silva C."/>
            <person name="Montanini B."/>
            <person name="Hainaut M."/>
            <person name="Levati E."/>
            <person name="Barry K.W."/>
            <person name="Belfiori B."/>
            <person name="Cichocki N."/>
            <person name="Clum A."/>
            <person name="Dockter R.B."/>
            <person name="Fauchery L."/>
            <person name="Guy J."/>
            <person name="Iotti M."/>
            <person name="Le Tacon F."/>
            <person name="Lindquist E.A."/>
            <person name="Lipzen A."/>
            <person name="Malagnac F."/>
            <person name="Mello A."/>
            <person name="Molinier V."/>
            <person name="Miyauchi S."/>
            <person name="Poulain J."/>
            <person name="Riccioni C."/>
            <person name="Rubini A."/>
            <person name="Sitrit Y."/>
            <person name="Splivallo R."/>
            <person name="Traeger S."/>
            <person name="Wang M."/>
            <person name="Zifcakova L."/>
            <person name="Wipf D."/>
            <person name="Zambonelli A."/>
            <person name="Paolocci F."/>
            <person name="Nowrousian M."/>
            <person name="Ottonello S."/>
            <person name="Baldrian P."/>
            <person name="Spatafora J.W."/>
            <person name="Henrissat B."/>
            <person name="Nagy L.G."/>
            <person name="Aury J.M."/>
            <person name="Wincker P."/>
            <person name="Grigoriev I.V."/>
            <person name="Bonfante P."/>
            <person name="Martin F.M."/>
        </authorList>
    </citation>
    <scope>NUCLEOTIDE SEQUENCE [LARGE SCALE GENOMIC DNA]</scope>
    <source>
        <strain evidence="15 16">RN42</strain>
    </source>
</reference>
<protein>
    <recommendedName>
        <fullName evidence="4">N-acetylgalactosaminide beta-1,3-galactosyltransferase</fullName>
        <ecNumber evidence="4">2.4.1.122</ecNumber>
    </recommendedName>
</protein>
<comment type="subcellular location">
    <subcellularLocation>
        <location evidence="1">Membrane</location>
        <topology evidence="1">Single-pass type II membrane protein</topology>
    </subcellularLocation>
</comment>
<evidence type="ECO:0000256" key="4">
    <source>
        <dbReference type="ARBA" id="ARBA00012557"/>
    </source>
</evidence>
<gene>
    <name evidence="15" type="ORF">BJ508DRAFT_357330</name>
</gene>
<comment type="similarity">
    <text evidence="3">Belongs to the glycosyltransferase 31 family. Beta3-Gal-T subfamily.</text>
</comment>
<evidence type="ECO:0000313" key="16">
    <source>
        <dbReference type="Proteomes" id="UP000275078"/>
    </source>
</evidence>
<evidence type="ECO:0000256" key="3">
    <source>
        <dbReference type="ARBA" id="ARBA00006462"/>
    </source>
</evidence>
<keyword evidence="11 13" id="KW-0472">Membrane</keyword>
<dbReference type="Pfam" id="PF02434">
    <property type="entry name" value="Fringe"/>
    <property type="match status" value="1"/>
</dbReference>
<name>A0A3N4INK5_ASCIM</name>
<dbReference type="EC" id="2.4.1.122" evidence="4"/>
<evidence type="ECO:0000256" key="6">
    <source>
        <dbReference type="ARBA" id="ARBA00022679"/>
    </source>
</evidence>